<evidence type="ECO:0000313" key="4">
    <source>
        <dbReference type="Proteomes" id="UP000240429"/>
    </source>
</evidence>
<dbReference type="AlphaFoldDB" id="A0A2P8Q4X6"/>
<feature type="domain" description="Fungal lipase-type" evidence="1">
    <location>
        <begin position="97"/>
        <end position="280"/>
    </location>
</feature>
<dbReference type="Gene3D" id="2.60.40.10">
    <property type="entry name" value="Immunoglobulins"/>
    <property type="match status" value="2"/>
</dbReference>
<evidence type="ECO:0000313" key="3">
    <source>
        <dbReference type="EMBL" id="PSM41302.1"/>
    </source>
</evidence>
<gene>
    <name evidence="3" type="ORF">C6Y14_21180</name>
</gene>
<sequence>MQGAGAGMTQVSRTLLTEAQTMALAAIAATAATPRPSGETRDEHVARIVGGIWLQLHDPSIDTGGTWRLAWLGLTPDNANMACIVRNHDGSNQFAVVVRGTVDSPVDMMEDLDVGTLVPFTAAGSAAPVAVSAGAMAAFTEIANARGFIGGTPTEEAPEGEAPVGKVLVGKVPVGESGRPGPALPSRVTLREALAALLAAAPSTPRPVVHVTGHSLGGCVATMLAPYLQAQDWAPSEPQFGLVTFAAPTAGPLDFAQFVDGGPWTPFVTCTNYYDLVPRAWSDLALAKTWYPKGQGPVANTEVGILLDEIDLLRKGNVYVQPDAGTVALNQDYGNHDPGLVEKTTADYLGQVAHQHANSTYLDLLGGTPVLAGPVVTAVDPTFGTGDTPVLVHGTGFTPGSVLDFGTIPCADWSVDPSGTLISATAPAGVGIVDVRVTNDLGTSPAVPLGRFAYDGPAPLVVGGVEPPRSREGKQVTVRGSGFVADRTTVRFKDTAGTGVMVQSATELTVTVPSKGLMPETVDITVAVGVTASPTAPEDEFTYEDL</sequence>
<dbReference type="Gene3D" id="3.40.50.1820">
    <property type="entry name" value="alpha/beta hydrolase"/>
    <property type="match status" value="1"/>
</dbReference>
<name>A0A2P8Q4X6_9ACTN</name>
<accession>A0A2P8Q4X6</accession>
<feature type="domain" description="IPT/TIG" evidence="2">
    <location>
        <begin position="374"/>
        <end position="443"/>
    </location>
</feature>
<evidence type="ECO:0000259" key="2">
    <source>
        <dbReference type="Pfam" id="PF01833"/>
    </source>
</evidence>
<dbReference type="InterPro" id="IPR013783">
    <property type="entry name" value="Ig-like_fold"/>
</dbReference>
<reference evidence="3 4" key="1">
    <citation type="submission" date="2018-03" db="EMBL/GenBank/DDBJ databases">
        <title>Streptomyces dioscori sp. nov., a novel endophytic actinobacterium isolated from bulbil of Dioscorea bulbifera L.</title>
        <authorList>
            <person name="Zhikuan W."/>
        </authorList>
    </citation>
    <scope>NUCLEOTIDE SEQUENCE [LARGE SCALE GENOMIC DNA]</scope>
    <source>
        <strain evidence="3 4">A217</strain>
    </source>
</reference>
<dbReference type="InterPro" id="IPR014756">
    <property type="entry name" value="Ig_E-set"/>
</dbReference>
<comment type="caution">
    <text evidence="3">The sequence shown here is derived from an EMBL/GenBank/DDBJ whole genome shotgun (WGS) entry which is preliminary data.</text>
</comment>
<organism evidence="3 4">
    <name type="scientific">Streptomyces dioscori</name>
    <dbReference type="NCBI Taxonomy" id="2109333"/>
    <lineage>
        <taxon>Bacteria</taxon>
        <taxon>Bacillati</taxon>
        <taxon>Actinomycetota</taxon>
        <taxon>Actinomycetes</taxon>
        <taxon>Kitasatosporales</taxon>
        <taxon>Streptomycetaceae</taxon>
        <taxon>Streptomyces</taxon>
        <taxon>Streptomyces aurantiacus group</taxon>
    </lineage>
</organism>
<proteinExistence type="predicted"/>
<dbReference type="GO" id="GO:0006629">
    <property type="term" value="P:lipid metabolic process"/>
    <property type="evidence" value="ECO:0007669"/>
    <property type="project" value="InterPro"/>
</dbReference>
<evidence type="ECO:0000259" key="1">
    <source>
        <dbReference type="Pfam" id="PF01764"/>
    </source>
</evidence>
<dbReference type="InterPro" id="IPR002909">
    <property type="entry name" value="IPT_dom"/>
</dbReference>
<feature type="domain" description="IPT/TIG" evidence="2">
    <location>
        <begin position="462"/>
        <end position="537"/>
    </location>
</feature>
<keyword evidence="4" id="KW-1185">Reference proteome</keyword>
<dbReference type="Pfam" id="PF01833">
    <property type="entry name" value="TIG"/>
    <property type="match status" value="2"/>
</dbReference>
<dbReference type="SUPFAM" id="SSF81296">
    <property type="entry name" value="E set domains"/>
    <property type="match status" value="2"/>
</dbReference>
<dbReference type="Pfam" id="PF01764">
    <property type="entry name" value="Lipase_3"/>
    <property type="match status" value="1"/>
</dbReference>
<dbReference type="SUPFAM" id="SSF53474">
    <property type="entry name" value="alpha/beta-Hydrolases"/>
    <property type="match status" value="1"/>
</dbReference>
<dbReference type="InterPro" id="IPR002921">
    <property type="entry name" value="Fungal_lipase-type"/>
</dbReference>
<dbReference type="InterPro" id="IPR029058">
    <property type="entry name" value="AB_hydrolase_fold"/>
</dbReference>
<dbReference type="GO" id="GO:0005975">
    <property type="term" value="P:carbohydrate metabolic process"/>
    <property type="evidence" value="ECO:0007669"/>
    <property type="project" value="UniProtKB-ARBA"/>
</dbReference>
<dbReference type="EMBL" id="PYBJ01000014">
    <property type="protein sequence ID" value="PSM41302.1"/>
    <property type="molecule type" value="Genomic_DNA"/>
</dbReference>
<dbReference type="CDD" id="cd00102">
    <property type="entry name" value="IPT"/>
    <property type="match status" value="1"/>
</dbReference>
<dbReference type="Proteomes" id="UP000240429">
    <property type="component" value="Unassembled WGS sequence"/>
</dbReference>
<protein>
    <submittedName>
        <fullName evidence="3">Lipase</fullName>
    </submittedName>
</protein>